<protein>
    <submittedName>
        <fullName evidence="1">Uncharacterized protein</fullName>
    </submittedName>
</protein>
<accession>A0ACB8CR18</accession>
<dbReference type="Proteomes" id="UP000821865">
    <property type="component" value="Chromosome 5"/>
</dbReference>
<evidence type="ECO:0000313" key="1">
    <source>
        <dbReference type="EMBL" id="KAH7949458.1"/>
    </source>
</evidence>
<reference evidence="1" key="1">
    <citation type="submission" date="2020-05" db="EMBL/GenBank/DDBJ databases">
        <title>Large-scale comparative analyses of tick genomes elucidate their genetic diversity and vector capacities.</title>
        <authorList>
            <person name="Jia N."/>
            <person name="Wang J."/>
            <person name="Shi W."/>
            <person name="Du L."/>
            <person name="Sun Y."/>
            <person name="Zhan W."/>
            <person name="Jiang J."/>
            <person name="Wang Q."/>
            <person name="Zhang B."/>
            <person name="Ji P."/>
            <person name="Sakyi L.B."/>
            <person name="Cui X."/>
            <person name="Yuan T."/>
            <person name="Jiang B."/>
            <person name="Yang W."/>
            <person name="Lam T.T.-Y."/>
            <person name="Chang Q."/>
            <person name="Ding S."/>
            <person name="Wang X."/>
            <person name="Zhu J."/>
            <person name="Ruan X."/>
            <person name="Zhao L."/>
            <person name="Wei J."/>
            <person name="Que T."/>
            <person name="Du C."/>
            <person name="Cheng J."/>
            <person name="Dai P."/>
            <person name="Han X."/>
            <person name="Huang E."/>
            <person name="Gao Y."/>
            <person name="Liu J."/>
            <person name="Shao H."/>
            <person name="Ye R."/>
            <person name="Li L."/>
            <person name="Wei W."/>
            <person name="Wang X."/>
            <person name="Wang C."/>
            <person name="Yang T."/>
            <person name="Huo Q."/>
            <person name="Li W."/>
            <person name="Guo W."/>
            <person name="Chen H."/>
            <person name="Zhou L."/>
            <person name="Ni X."/>
            <person name="Tian J."/>
            <person name="Zhou Y."/>
            <person name="Sheng Y."/>
            <person name="Liu T."/>
            <person name="Pan Y."/>
            <person name="Xia L."/>
            <person name="Li J."/>
            <person name="Zhao F."/>
            <person name="Cao W."/>
        </authorList>
    </citation>
    <scope>NUCLEOTIDE SEQUENCE</scope>
    <source>
        <strain evidence="1">Dsil-2018</strain>
    </source>
</reference>
<evidence type="ECO:0000313" key="2">
    <source>
        <dbReference type="Proteomes" id="UP000821865"/>
    </source>
</evidence>
<sequence>MAADNEEGCLSKERTTWTDEETRALINIWEDVLPDLRGAKRNLKVYMTIAERLRAVGIRKNTKEVKKNIQNMGNKYRLLTRTGTKTGSGGIPRKFYWDLHRFLGSLPANDSSLREESGCSAIDGASPEEHFNGMVHGGVGELQELGTDSQLPEGSLDSCESQASPLESAAEIVPEAPTTTAAEKKRLAAPAKLLSQLLDEQRQLRCSMERHKSETLAMQRERLEILKRNEIRDEKLLDILQKMYKDK</sequence>
<organism evidence="1 2">
    <name type="scientific">Dermacentor silvarum</name>
    <name type="common">Tick</name>
    <dbReference type="NCBI Taxonomy" id="543639"/>
    <lineage>
        <taxon>Eukaryota</taxon>
        <taxon>Metazoa</taxon>
        <taxon>Ecdysozoa</taxon>
        <taxon>Arthropoda</taxon>
        <taxon>Chelicerata</taxon>
        <taxon>Arachnida</taxon>
        <taxon>Acari</taxon>
        <taxon>Parasitiformes</taxon>
        <taxon>Ixodida</taxon>
        <taxon>Ixodoidea</taxon>
        <taxon>Ixodidae</taxon>
        <taxon>Rhipicephalinae</taxon>
        <taxon>Dermacentor</taxon>
    </lineage>
</organism>
<proteinExistence type="predicted"/>
<keyword evidence="2" id="KW-1185">Reference proteome</keyword>
<name>A0ACB8CR18_DERSI</name>
<gene>
    <name evidence="1" type="ORF">HPB49_010611</name>
</gene>
<comment type="caution">
    <text evidence="1">The sequence shown here is derived from an EMBL/GenBank/DDBJ whole genome shotgun (WGS) entry which is preliminary data.</text>
</comment>
<dbReference type="EMBL" id="CM023474">
    <property type="protein sequence ID" value="KAH7949458.1"/>
    <property type="molecule type" value="Genomic_DNA"/>
</dbReference>